<name>A0AA40HGT3_CNENI</name>
<dbReference type="PANTHER" id="PTHR23262">
    <property type="entry name" value="KERATIN ASSOCIATED PROTEIN"/>
    <property type="match status" value="1"/>
</dbReference>
<dbReference type="GO" id="GO:0005829">
    <property type="term" value="C:cytosol"/>
    <property type="evidence" value="ECO:0007669"/>
    <property type="project" value="UniProtKB-ARBA"/>
</dbReference>
<evidence type="ECO:0000313" key="6">
    <source>
        <dbReference type="EMBL" id="KAK1330918.1"/>
    </source>
</evidence>
<dbReference type="InterPro" id="IPR002494">
    <property type="entry name" value="KAP"/>
</dbReference>
<gene>
    <name evidence="6" type="ORF">QTO34_008860</name>
</gene>
<evidence type="ECO:0000256" key="1">
    <source>
        <dbReference type="ARBA" id="ARBA00003327"/>
    </source>
</evidence>
<sequence length="471" mass="52376">MSTTSWGHLTINGTADLVPTKQHSASPKWDTGPATTPEQHPTKLQLTLPRPHGTKCAPQPSPEMMAMGSGYTIIRNAYQAEEETEKCWSMYIHCKSIRKIEAVWLWPRLLPGDLLPPQLLPDHLLPARPHCCGSSCGSSCCRPPAARPPAAAPPAVAPAVVQLLPPHLLPDHLLPPHLLWLLLWLQLLPPHLLPDHLLQDHLLPPQLLCVQLLPSLLLWLQLLPPLLLWLQLLQAYLLPDHLLPSHLLPDPLLPPHLLPDPLLPPREEAQDFSNKMLHLVHQRYDNAGSAHQPHLPAEVPSGAQRLFPRCTIISNTCYQVEEELENCWSILYLLQGIKGDLGQADFQTFQPTFLKTHSEPPPSDTMVNSCCGSVCSDQGCGQGCCQETCCRPSCCQTTCCRPSCCVSSCCRPSCCGSSCCPPQLLPDHLLPPHLLWLQLWFQLLPPLLLPDHLLPPHLLWLQLLQAYLLHL</sequence>
<proteinExistence type="predicted"/>
<accession>A0AA40HGT3</accession>
<evidence type="ECO:0000256" key="2">
    <source>
        <dbReference type="ARBA" id="ARBA00011662"/>
    </source>
</evidence>
<keyword evidence="4" id="KW-0416">Keratin</keyword>
<dbReference type="GO" id="GO:0045095">
    <property type="term" value="C:keratin filament"/>
    <property type="evidence" value="ECO:0007669"/>
    <property type="project" value="InterPro"/>
</dbReference>
<comment type="caution">
    <text evidence="6">The sequence shown here is derived from an EMBL/GenBank/DDBJ whole genome shotgun (WGS) entry which is preliminary data.</text>
</comment>
<keyword evidence="7" id="KW-1185">Reference proteome</keyword>
<evidence type="ECO:0000313" key="7">
    <source>
        <dbReference type="Proteomes" id="UP001177744"/>
    </source>
</evidence>
<organism evidence="6 7">
    <name type="scientific">Cnephaeus nilssonii</name>
    <name type="common">Northern bat</name>
    <name type="synonym">Eptesicus nilssonii</name>
    <dbReference type="NCBI Taxonomy" id="3371016"/>
    <lineage>
        <taxon>Eukaryota</taxon>
        <taxon>Metazoa</taxon>
        <taxon>Chordata</taxon>
        <taxon>Craniata</taxon>
        <taxon>Vertebrata</taxon>
        <taxon>Euteleostomi</taxon>
        <taxon>Mammalia</taxon>
        <taxon>Eutheria</taxon>
        <taxon>Laurasiatheria</taxon>
        <taxon>Chiroptera</taxon>
        <taxon>Yangochiroptera</taxon>
        <taxon>Vespertilionidae</taxon>
        <taxon>Cnephaeus</taxon>
    </lineage>
</organism>
<comment type="function">
    <text evidence="1">In the hair cortex, hair keratin intermediate filaments are embedded in an interfilamentous matrix, consisting of hair keratin-associated proteins (KRTAP), which are essential for the formation of a rigid and resistant hair shaft through their extensive disulfide bond cross-linking with abundant cysteine residues of hair keratins. The matrix proteins include the high-sulfur and high-glycine-tyrosine keratins.</text>
</comment>
<dbReference type="Pfam" id="PF13885">
    <property type="entry name" value="Keratin_B2_2"/>
    <property type="match status" value="1"/>
</dbReference>
<protein>
    <submittedName>
        <fullName evidence="6">Uncharacterized protein</fullName>
    </submittedName>
</protein>
<dbReference type="PANTHER" id="PTHR23262:SF28">
    <property type="entry name" value="DOMAIN TRANSCRIPTION FACTOR AP2-O3, PUTATIVE-RELATED"/>
    <property type="match status" value="1"/>
</dbReference>
<evidence type="ECO:0000256" key="4">
    <source>
        <dbReference type="ARBA" id="ARBA00022744"/>
    </source>
</evidence>
<evidence type="ECO:0000256" key="5">
    <source>
        <dbReference type="SAM" id="MobiDB-lite"/>
    </source>
</evidence>
<dbReference type="AlphaFoldDB" id="A0AA40HGT3"/>
<feature type="compositionally biased region" description="Polar residues" evidence="5">
    <location>
        <begin position="1"/>
        <end position="13"/>
    </location>
</feature>
<feature type="compositionally biased region" description="Polar residues" evidence="5">
    <location>
        <begin position="33"/>
        <end position="44"/>
    </location>
</feature>
<comment type="subunit">
    <text evidence="2">Interacts with hair keratins.</text>
</comment>
<keyword evidence="3" id="KW-0677">Repeat</keyword>
<reference evidence="6" key="1">
    <citation type="submission" date="2023-06" db="EMBL/GenBank/DDBJ databases">
        <title>Reference genome for the Northern bat (Eptesicus nilssonii), a most northern bat species.</title>
        <authorList>
            <person name="Laine V.N."/>
            <person name="Pulliainen A.T."/>
            <person name="Lilley T.M."/>
        </authorList>
    </citation>
    <scope>NUCLEOTIDE SEQUENCE</scope>
    <source>
        <strain evidence="6">BLF_Eptnil</strain>
        <tissue evidence="6">Kidney</tissue>
    </source>
</reference>
<dbReference type="EMBL" id="JAULJE010000020">
    <property type="protein sequence ID" value="KAK1330918.1"/>
    <property type="molecule type" value="Genomic_DNA"/>
</dbReference>
<feature type="region of interest" description="Disordered" evidence="5">
    <location>
        <begin position="1"/>
        <end position="44"/>
    </location>
</feature>
<evidence type="ECO:0000256" key="3">
    <source>
        <dbReference type="ARBA" id="ARBA00022737"/>
    </source>
</evidence>
<dbReference type="Proteomes" id="UP001177744">
    <property type="component" value="Unassembled WGS sequence"/>
</dbReference>